<evidence type="ECO:0000256" key="9">
    <source>
        <dbReference type="ARBA" id="ARBA00023136"/>
    </source>
</evidence>
<dbReference type="PANTHER" id="PTHR33446">
    <property type="entry name" value="PROTEIN TONB-RELATED"/>
    <property type="match status" value="1"/>
</dbReference>
<reference evidence="13 14" key="1">
    <citation type="submission" date="2011-01" db="EMBL/GenBank/DDBJ databases">
        <authorList>
            <person name="Weinstock G."/>
            <person name="Sodergren E."/>
            <person name="Clifton S."/>
            <person name="Fulton L."/>
            <person name="Fulton B."/>
            <person name="Courtney L."/>
            <person name="Fronick C."/>
            <person name="Harrison M."/>
            <person name="Strong C."/>
            <person name="Farmer C."/>
            <person name="Delahaunty K."/>
            <person name="Markovic C."/>
            <person name="Hall O."/>
            <person name="Minx P."/>
            <person name="Tomlinson C."/>
            <person name="Mitreva M."/>
            <person name="Hou S."/>
            <person name="Chen J."/>
            <person name="Wollam A."/>
            <person name="Pepin K.H."/>
            <person name="Johnson M."/>
            <person name="Bhonagiri V."/>
            <person name="Zhang X."/>
            <person name="Suruliraj S."/>
            <person name="Warren W."/>
            <person name="Chinwalla A."/>
            <person name="Mardis E.R."/>
            <person name="Wilson R.K."/>
        </authorList>
    </citation>
    <scope>NUCLEOTIDE SEQUENCE [LARGE SCALE GENOMIC DNA]</scope>
    <source>
        <strain evidence="14">DSM 22608 / JCM 16073 / KCTC 15190 / YIT 12066</strain>
    </source>
</reference>
<gene>
    <name evidence="13" type="ORF">HMPREF9444_01656</name>
</gene>
<dbReference type="eggNOG" id="COG0810">
    <property type="taxonomic scope" value="Bacteria"/>
</dbReference>
<dbReference type="GO" id="GO:0015031">
    <property type="term" value="P:protein transport"/>
    <property type="evidence" value="ECO:0007669"/>
    <property type="project" value="UniProtKB-KW"/>
</dbReference>
<evidence type="ECO:0000313" key="13">
    <source>
        <dbReference type="EMBL" id="EFY06565.1"/>
    </source>
</evidence>
<comment type="subcellular location">
    <subcellularLocation>
        <location evidence="1">Cell inner membrane</location>
        <topology evidence="1">Single-pass membrane protein</topology>
        <orientation evidence="1">Periplasmic side</orientation>
    </subcellularLocation>
</comment>
<keyword evidence="14" id="KW-1185">Reference proteome</keyword>
<dbReference type="GO" id="GO:0055085">
    <property type="term" value="P:transmembrane transport"/>
    <property type="evidence" value="ECO:0007669"/>
    <property type="project" value="InterPro"/>
</dbReference>
<evidence type="ECO:0000256" key="8">
    <source>
        <dbReference type="ARBA" id="ARBA00022989"/>
    </source>
</evidence>
<keyword evidence="4" id="KW-1003">Cell membrane</keyword>
<feature type="compositionally biased region" description="Polar residues" evidence="10">
    <location>
        <begin position="115"/>
        <end position="142"/>
    </location>
</feature>
<evidence type="ECO:0000256" key="10">
    <source>
        <dbReference type="SAM" id="MobiDB-lite"/>
    </source>
</evidence>
<feature type="region of interest" description="Disordered" evidence="10">
    <location>
        <begin position="95"/>
        <end position="142"/>
    </location>
</feature>
<evidence type="ECO:0000256" key="4">
    <source>
        <dbReference type="ARBA" id="ARBA00022475"/>
    </source>
</evidence>
<comment type="similarity">
    <text evidence="2">Belongs to the TonB family.</text>
</comment>
<comment type="caution">
    <text evidence="13">The sequence shown here is derived from an EMBL/GenBank/DDBJ whole genome shotgun (WGS) entry which is preliminary data.</text>
</comment>
<keyword evidence="6 11" id="KW-0812">Transmembrane</keyword>
<dbReference type="InterPro" id="IPR037682">
    <property type="entry name" value="TonB_C"/>
</dbReference>
<dbReference type="HOGENOM" id="CLU_1102332_0_0_6"/>
<sequence length="252" mass="28047">MDKTDLLSRTCAYIGLLFSLIVFYFVLPYFYSPKKISAEYTEITFTLQKEAPLIKQDSAKASDIIASAAVENYENKIEIKEKEVLNTSQQVIKQSEKTPDALPELPNKSKPVTAKNKTAKATSSQSSPKKNLPRGNQNKRLNSTATITKNSASRQALPDLKQQQNQFANLIYSRLQASLTYPKLAIRRNLEGTAVISFSIKQGKIASYKISKSSGHKILDEAALKLAAKIASLSARHPLDFNLNVPLKYELH</sequence>
<proteinExistence type="inferred from homology"/>
<evidence type="ECO:0000256" key="3">
    <source>
        <dbReference type="ARBA" id="ARBA00022448"/>
    </source>
</evidence>
<evidence type="ECO:0000256" key="11">
    <source>
        <dbReference type="SAM" id="Phobius"/>
    </source>
</evidence>
<protein>
    <submittedName>
        <fullName evidence="13">TonB family domain protein</fullName>
    </submittedName>
</protein>
<organism evidence="13 14">
    <name type="scientific">Succinatimonas hippei (strain DSM 22608 / JCM 16073 / KCTC 15190 / YIT 12066)</name>
    <dbReference type="NCBI Taxonomy" id="762983"/>
    <lineage>
        <taxon>Bacteria</taxon>
        <taxon>Pseudomonadati</taxon>
        <taxon>Pseudomonadota</taxon>
        <taxon>Gammaproteobacteria</taxon>
        <taxon>Aeromonadales</taxon>
        <taxon>Succinivibrionaceae</taxon>
        <taxon>Succinatimonas</taxon>
    </lineage>
</organism>
<feature type="domain" description="TonB C-terminal" evidence="12">
    <location>
        <begin position="166"/>
        <end position="252"/>
    </location>
</feature>
<dbReference type="Proteomes" id="UP000018458">
    <property type="component" value="Unassembled WGS sequence"/>
</dbReference>
<accession>E8LLM1</accession>
<dbReference type="PANTHER" id="PTHR33446:SF2">
    <property type="entry name" value="PROTEIN TONB"/>
    <property type="match status" value="1"/>
</dbReference>
<name>E8LLM1_SUCHY</name>
<keyword evidence="3" id="KW-0813">Transport</keyword>
<dbReference type="STRING" id="762983.HMPREF9444_01656"/>
<dbReference type="NCBIfam" id="TIGR01352">
    <property type="entry name" value="tonB_Cterm"/>
    <property type="match status" value="1"/>
</dbReference>
<evidence type="ECO:0000256" key="5">
    <source>
        <dbReference type="ARBA" id="ARBA00022519"/>
    </source>
</evidence>
<dbReference type="InterPro" id="IPR006260">
    <property type="entry name" value="TonB/TolA_C"/>
</dbReference>
<dbReference type="AlphaFoldDB" id="E8LLM1"/>
<dbReference type="Pfam" id="PF03544">
    <property type="entry name" value="TonB_C"/>
    <property type="match status" value="1"/>
</dbReference>
<dbReference type="RefSeq" id="WP_009143827.1">
    <property type="nucleotide sequence ID" value="NZ_GL831043.1"/>
</dbReference>
<keyword evidence="8 11" id="KW-1133">Transmembrane helix</keyword>
<dbReference type="SUPFAM" id="SSF74653">
    <property type="entry name" value="TolA/TonB C-terminal domain"/>
    <property type="match status" value="1"/>
</dbReference>
<dbReference type="GO" id="GO:0031992">
    <property type="term" value="F:energy transducer activity"/>
    <property type="evidence" value="ECO:0007669"/>
    <property type="project" value="TreeGrafter"/>
</dbReference>
<keyword evidence="5" id="KW-0997">Cell inner membrane</keyword>
<dbReference type="EMBL" id="AEVO01000111">
    <property type="protein sequence ID" value="EFY06565.1"/>
    <property type="molecule type" value="Genomic_DNA"/>
</dbReference>
<evidence type="ECO:0000313" key="14">
    <source>
        <dbReference type="Proteomes" id="UP000018458"/>
    </source>
</evidence>
<dbReference type="Gene3D" id="3.30.1150.10">
    <property type="match status" value="1"/>
</dbReference>
<evidence type="ECO:0000256" key="1">
    <source>
        <dbReference type="ARBA" id="ARBA00004383"/>
    </source>
</evidence>
<evidence type="ECO:0000256" key="7">
    <source>
        <dbReference type="ARBA" id="ARBA00022927"/>
    </source>
</evidence>
<dbReference type="PROSITE" id="PS52015">
    <property type="entry name" value="TONB_CTD"/>
    <property type="match status" value="1"/>
</dbReference>
<keyword evidence="7" id="KW-0653">Protein transport</keyword>
<dbReference type="InterPro" id="IPR051045">
    <property type="entry name" value="TonB-dependent_transducer"/>
</dbReference>
<evidence type="ECO:0000256" key="2">
    <source>
        <dbReference type="ARBA" id="ARBA00006555"/>
    </source>
</evidence>
<evidence type="ECO:0000259" key="12">
    <source>
        <dbReference type="PROSITE" id="PS52015"/>
    </source>
</evidence>
<dbReference type="GO" id="GO:0098797">
    <property type="term" value="C:plasma membrane protein complex"/>
    <property type="evidence" value="ECO:0007669"/>
    <property type="project" value="TreeGrafter"/>
</dbReference>
<keyword evidence="9 11" id="KW-0472">Membrane</keyword>
<evidence type="ECO:0000256" key="6">
    <source>
        <dbReference type="ARBA" id="ARBA00022692"/>
    </source>
</evidence>
<dbReference type="OrthoDB" id="9816142at2"/>
<feature type="transmembrane region" description="Helical" evidence="11">
    <location>
        <begin position="12"/>
        <end position="31"/>
    </location>
</feature>